<keyword evidence="3 5" id="KW-1133">Transmembrane helix</keyword>
<reference evidence="6 7" key="1">
    <citation type="submission" date="2023-08" db="EMBL/GenBank/DDBJ databases">
        <authorList>
            <person name="Roldan D.M."/>
            <person name="Menes R.J."/>
        </authorList>
    </citation>
    <scope>NUCLEOTIDE SEQUENCE [LARGE SCALE GENOMIC DNA]</scope>
    <source>
        <strain evidence="6 7">CCM 2812</strain>
    </source>
</reference>
<feature type="transmembrane region" description="Helical" evidence="5">
    <location>
        <begin position="113"/>
        <end position="132"/>
    </location>
</feature>
<organism evidence="6 7">
    <name type="scientific">Leptothrix discophora</name>
    <dbReference type="NCBI Taxonomy" id="89"/>
    <lineage>
        <taxon>Bacteria</taxon>
        <taxon>Pseudomonadati</taxon>
        <taxon>Pseudomonadota</taxon>
        <taxon>Betaproteobacteria</taxon>
        <taxon>Burkholderiales</taxon>
        <taxon>Sphaerotilaceae</taxon>
        <taxon>Leptothrix</taxon>
    </lineage>
</organism>
<evidence type="ECO:0000256" key="4">
    <source>
        <dbReference type="ARBA" id="ARBA00023136"/>
    </source>
</evidence>
<dbReference type="Pfam" id="PF01925">
    <property type="entry name" value="TauE"/>
    <property type="match status" value="1"/>
</dbReference>
<keyword evidence="7" id="KW-1185">Reference proteome</keyword>
<proteinExistence type="inferred from homology"/>
<feature type="transmembrane region" description="Helical" evidence="5">
    <location>
        <begin position="144"/>
        <end position="164"/>
    </location>
</feature>
<dbReference type="Proteomes" id="UP001235760">
    <property type="component" value="Unassembled WGS sequence"/>
</dbReference>
<gene>
    <name evidence="6" type="ORF">Q8X39_17540</name>
</gene>
<feature type="transmembrane region" description="Helical" evidence="5">
    <location>
        <begin position="184"/>
        <end position="206"/>
    </location>
</feature>
<dbReference type="EMBL" id="JAUZEE010000011">
    <property type="protein sequence ID" value="MDP4302445.1"/>
    <property type="molecule type" value="Genomic_DNA"/>
</dbReference>
<evidence type="ECO:0000256" key="1">
    <source>
        <dbReference type="ARBA" id="ARBA00004141"/>
    </source>
</evidence>
<comment type="subcellular location">
    <subcellularLocation>
        <location evidence="5">Cell membrane</location>
        <topology evidence="5">Multi-pass membrane protein</topology>
    </subcellularLocation>
    <subcellularLocation>
        <location evidence="1">Membrane</location>
        <topology evidence="1">Multi-pass membrane protein</topology>
    </subcellularLocation>
</comment>
<dbReference type="RefSeq" id="WP_305750982.1">
    <property type="nucleotide sequence ID" value="NZ_JAUZEE010000011.1"/>
</dbReference>
<evidence type="ECO:0000313" key="6">
    <source>
        <dbReference type="EMBL" id="MDP4302445.1"/>
    </source>
</evidence>
<evidence type="ECO:0000256" key="3">
    <source>
        <dbReference type="ARBA" id="ARBA00022989"/>
    </source>
</evidence>
<comment type="caution">
    <text evidence="6">The sequence shown here is derived from an EMBL/GenBank/DDBJ whole genome shotgun (WGS) entry which is preliminary data.</text>
</comment>
<dbReference type="InterPro" id="IPR002781">
    <property type="entry name" value="TM_pro_TauE-like"/>
</dbReference>
<dbReference type="PANTHER" id="PTHR43483">
    <property type="entry name" value="MEMBRANE TRANSPORTER PROTEIN HI_0806-RELATED"/>
    <property type="match status" value="1"/>
</dbReference>
<protein>
    <recommendedName>
        <fullName evidence="5">Probable membrane transporter protein</fullName>
    </recommendedName>
</protein>
<name>A0ABT9G7Q1_LEPDI</name>
<evidence type="ECO:0000256" key="2">
    <source>
        <dbReference type="ARBA" id="ARBA00022692"/>
    </source>
</evidence>
<accession>A0ABT9G7Q1</accession>
<feature type="transmembrane region" description="Helical" evidence="5">
    <location>
        <begin position="12"/>
        <end position="42"/>
    </location>
</feature>
<dbReference type="PANTHER" id="PTHR43483:SF3">
    <property type="entry name" value="MEMBRANE TRANSPORTER PROTEIN HI_0806-RELATED"/>
    <property type="match status" value="1"/>
</dbReference>
<comment type="similarity">
    <text evidence="5">Belongs to the 4-toluene sulfonate uptake permease (TSUP) (TC 2.A.102) family.</text>
</comment>
<evidence type="ECO:0000256" key="5">
    <source>
        <dbReference type="RuleBase" id="RU363041"/>
    </source>
</evidence>
<keyword evidence="2 5" id="KW-0812">Transmembrane</keyword>
<feature type="transmembrane region" description="Helical" evidence="5">
    <location>
        <begin position="218"/>
        <end position="239"/>
    </location>
</feature>
<feature type="transmembrane region" description="Helical" evidence="5">
    <location>
        <begin position="251"/>
        <end position="268"/>
    </location>
</feature>
<feature type="transmembrane region" description="Helical" evidence="5">
    <location>
        <begin position="54"/>
        <end position="75"/>
    </location>
</feature>
<keyword evidence="5" id="KW-1003">Cell membrane</keyword>
<evidence type="ECO:0000313" key="7">
    <source>
        <dbReference type="Proteomes" id="UP001235760"/>
    </source>
</evidence>
<feature type="transmembrane region" description="Helical" evidence="5">
    <location>
        <begin position="87"/>
        <end position="107"/>
    </location>
</feature>
<keyword evidence="4 5" id="KW-0472">Membrane</keyword>
<sequence length="274" mass="28212">MNWHEIALWPWLPAYLALGALGGFAAGLLGIGGGMLFVPLLTSLFEWQGFPPETLVHVAVGTSLTTIVFTSVSSLRTHHAKGNVDWAIFRGLTPGILLGGVIGGQLARHLATSTLAMIFAVFVTYSAVQMALNARPKPSRALPGALGLGAVGTAISTLSQLVGAGGGFLSVPFMTWCNVPIHRAVGTSAALGFPIAVVGTLAFWLGGQGSAALPPASLGYIHLPALLGVLLPSIAMAPVGARLASRLPVATLKRVFAGFLLVLAVKMLQSALTH</sequence>